<gene>
    <name evidence="2" type="ORF">B0I36DRAFT_338900</name>
</gene>
<sequence>MNPMDKKRLRLTRGLTTSPLEHLCEFHHVPRAPDYNGRVNTRSLDAFLTSPHIRVFRATNLVAADDGYTGIPYLWPGCVEAVDEAASLVSFRQWGGIETLELVDCCMDAEGIGRIVERMPRLKVLRYWHEVKWHGCQLEWAAGLFVEAVENARALVIDEPLYQERRRLQQGLRHGATTTTTTTTGAGAGPARGQTSLSSSLLVARQITDLAIGIEGFFGETAVAVGSLRGFPAAKRIAVDVGVFLGPDPATGEVRTMVTTPARDQDFAVWDVTTALPALVDLLPESVEEFEFALSWGARRDPPVSWPDLWRGFKERRAEKLPNLKTVRIVEQIGRAHSQTAEPARLELERLARDGVDKTRRVAEEVGAEYLYGTSQRPTWRTEFEERVWTRSD</sequence>
<organism evidence="2 3">
    <name type="scientific">Microdochium trichocladiopsis</name>
    <dbReference type="NCBI Taxonomy" id="1682393"/>
    <lineage>
        <taxon>Eukaryota</taxon>
        <taxon>Fungi</taxon>
        <taxon>Dikarya</taxon>
        <taxon>Ascomycota</taxon>
        <taxon>Pezizomycotina</taxon>
        <taxon>Sordariomycetes</taxon>
        <taxon>Xylariomycetidae</taxon>
        <taxon>Xylariales</taxon>
        <taxon>Microdochiaceae</taxon>
        <taxon>Microdochium</taxon>
    </lineage>
</organism>
<reference evidence="2" key="1">
    <citation type="journal article" date="2021" name="Nat. Commun.">
        <title>Genetic determinants of endophytism in the Arabidopsis root mycobiome.</title>
        <authorList>
            <person name="Mesny F."/>
            <person name="Miyauchi S."/>
            <person name="Thiergart T."/>
            <person name="Pickel B."/>
            <person name="Atanasova L."/>
            <person name="Karlsson M."/>
            <person name="Huettel B."/>
            <person name="Barry K.W."/>
            <person name="Haridas S."/>
            <person name="Chen C."/>
            <person name="Bauer D."/>
            <person name="Andreopoulos W."/>
            <person name="Pangilinan J."/>
            <person name="LaButti K."/>
            <person name="Riley R."/>
            <person name="Lipzen A."/>
            <person name="Clum A."/>
            <person name="Drula E."/>
            <person name="Henrissat B."/>
            <person name="Kohler A."/>
            <person name="Grigoriev I.V."/>
            <person name="Martin F.M."/>
            <person name="Hacquard S."/>
        </authorList>
    </citation>
    <scope>NUCLEOTIDE SEQUENCE</scope>
    <source>
        <strain evidence="2">MPI-CAGE-CH-0230</strain>
    </source>
</reference>
<evidence type="ECO:0000256" key="1">
    <source>
        <dbReference type="SAM" id="MobiDB-lite"/>
    </source>
</evidence>
<keyword evidence="3" id="KW-1185">Reference proteome</keyword>
<dbReference type="AlphaFoldDB" id="A0A9P9BLZ0"/>
<name>A0A9P9BLZ0_9PEZI</name>
<evidence type="ECO:0000313" key="2">
    <source>
        <dbReference type="EMBL" id="KAH7014567.1"/>
    </source>
</evidence>
<comment type="caution">
    <text evidence="2">The sequence shown here is derived from an EMBL/GenBank/DDBJ whole genome shotgun (WGS) entry which is preliminary data.</text>
</comment>
<proteinExistence type="predicted"/>
<dbReference type="Proteomes" id="UP000756346">
    <property type="component" value="Unassembled WGS sequence"/>
</dbReference>
<dbReference type="RefSeq" id="XP_046005534.1">
    <property type="nucleotide sequence ID" value="XM_046155842.1"/>
</dbReference>
<feature type="compositionally biased region" description="Low complexity" evidence="1">
    <location>
        <begin position="175"/>
        <end position="185"/>
    </location>
</feature>
<evidence type="ECO:0000313" key="3">
    <source>
        <dbReference type="Proteomes" id="UP000756346"/>
    </source>
</evidence>
<dbReference type="GeneID" id="70185388"/>
<accession>A0A9P9BLZ0</accession>
<dbReference type="EMBL" id="JAGTJQ010000013">
    <property type="protein sequence ID" value="KAH7014567.1"/>
    <property type="molecule type" value="Genomic_DNA"/>
</dbReference>
<dbReference type="OrthoDB" id="5421601at2759"/>
<protein>
    <submittedName>
        <fullName evidence="2">Uncharacterized protein</fullName>
    </submittedName>
</protein>
<feature type="region of interest" description="Disordered" evidence="1">
    <location>
        <begin position="172"/>
        <end position="194"/>
    </location>
</feature>